<dbReference type="SUPFAM" id="SSF82615">
    <property type="entry name" value="Polo-box domain"/>
    <property type="match status" value="2"/>
</dbReference>
<dbReference type="InterPro" id="IPR036947">
    <property type="entry name" value="POLO_box_dom_sf"/>
</dbReference>
<evidence type="ECO:0000313" key="26">
    <source>
        <dbReference type="Proteomes" id="UP000694546"/>
    </source>
</evidence>
<feature type="domain" description="Protein kinase" evidence="23">
    <location>
        <begin position="35"/>
        <end position="287"/>
    </location>
</feature>
<dbReference type="Pfam" id="PF00069">
    <property type="entry name" value="Pkinase"/>
    <property type="match status" value="1"/>
</dbReference>
<keyword evidence="13 21" id="KW-0418">Kinase</keyword>
<dbReference type="GO" id="GO:0005524">
    <property type="term" value="F:ATP binding"/>
    <property type="evidence" value="ECO:0007669"/>
    <property type="project" value="UniProtKB-UniRule"/>
</dbReference>
<dbReference type="Gene3D" id="1.10.510.10">
    <property type="entry name" value="Transferase(Phosphotransferase) domain 1"/>
    <property type="match status" value="1"/>
</dbReference>
<dbReference type="Pfam" id="PF00659">
    <property type="entry name" value="POLO_box"/>
    <property type="match status" value="2"/>
</dbReference>
<dbReference type="InterPro" id="IPR000959">
    <property type="entry name" value="POLO_box_dom"/>
</dbReference>
<dbReference type="GO" id="GO:0005634">
    <property type="term" value="C:nucleus"/>
    <property type="evidence" value="ECO:0007669"/>
    <property type="project" value="UniProtKB-SubCell"/>
</dbReference>
<dbReference type="InterPro" id="IPR017441">
    <property type="entry name" value="Protein_kinase_ATP_BS"/>
</dbReference>
<dbReference type="FunFam" id="3.30.1120.30:FF:000003">
    <property type="entry name" value="Serine/threonine-protein kinase PLK"/>
    <property type="match status" value="1"/>
</dbReference>
<evidence type="ECO:0000256" key="12">
    <source>
        <dbReference type="ARBA" id="ARBA00022776"/>
    </source>
</evidence>
<comment type="similarity">
    <text evidence="21">Belongs to the protein kinase superfamily. Ser/Thr protein kinase family. CDC5/Polo subfamily.</text>
</comment>
<evidence type="ECO:0000256" key="18">
    <source>
        <dbReference type="ARBA" id="ARBA00047802"/>
    </source>
</evidence>
<keyword evidence="8" id="KW-0132">Cell division</keyword>
<dbReference type="PROSITE" id="PS50078">
    <property type="entry name" value="POLO_BOX"/>
    <property type="match status" value="2"/>
</dbReference>
<dbReference type="Gene3D" id="3.30.1120.30">
    <property type="entry name" value="POLO box domain"/>
    <property type="match status" value="2"/>
</dbReference>
<dbReference type="EC" id="2.7.11.21" evidence="21"/>
<dbReference type="Gene3D" id="3.30.200.20">
    <property type="entry name" value="Phosphorylase Kinase, domain 1"/>
    <property type="match status" value="1"/>
</dbReference>
<comment type="subcellular location">
    <subcellularLocation>
        <location evidence="4">Cytoplasm</location>
        <location evidence="4">Cytoskeleton</location>
        <location evidence="4">Microtubule organizing center</location>
        <location evidence="4">Centrosome</location>
    </subcellularLocation>
    <subcellularLocation>
        <location evidence="2">Cytoplasm</location>
        <location evidence="2">Cytoskeleton</location>
        <location evidence="2">Spindle</location>
    </subcellularLocation>
    <subcellularLocation>
        <location evidence="3">Midbody</location>
    </subcellularLocation>
    <subcellularLocation>
        <location evidence="1">Nucleus</location>
    </subcellularLocation>
</comment>
<keyword evidence="26" id="KW-1185">Reference proteome</keyword>
<evidence type="ECO:0000256" key="8">
    <source>
        <dbReference type="ARBA" id="ARBA00022618"/>
    </source>
</evidence>
<protein>
    <recommendedName>
        <fullName evidence="21">Serine/threonine-protein kinase PLK</fullName>
        <ecNumber evidence="21">2.7.11.21</ecNumber>
    </recommendedName>
    <alternativeName>
        <fullName evidence="21">Polo-like kinase</fullName>
    </alternativeName>
</protein>
<evidence type="ECO:0000256" key="5">
    <source>
        <dbReference type="ARBA" id="ARBA00022490"/>
    </source>
</evidence>
<evidence type="ECO:0000256" key="22">
    <source>
        <dbReference type="SAM" id="MobiDB-lite"/>
    </source>
</evidence>
<dbReference type="InterPro" id="IPR011009">
    <property type="entry name" value="Kinase-like_dom_sf"/>
</dbReference>
<evidence type="ECO:0000256" key="15">
    <source>
        <dbReference type="ARBA" id="ARBA00023212"/>
    </source>
</evidence>
<dbReference type="GO" id="GO:0007052">
    <property type="term" value="P:mitotic spindle organization"/>
    <property type="evidence" value="ECO:0007669"/>
    <property type="project" value="TreeGrafter"/>
</dbReference>
<dbReference type="FunFam" id="3.30.1120.30:FF:000001">
    <property type="entry name" value="Serine/threonine-protein kinase PLK"/>
    <property type="match status" value="1"/>
</dbReference>
<evidence type="ECO:0000256" key="6">
    <source>
        <dbReference type="ARBA" id="ARBA00022527"/>
    </source>
</evidence>
<dbReference type="GO" id="GO:0051301">
    <property type="term" value="P:cell division"/>
    <property type="evidence" value="ECO:0007669"/>
    <property type="project" value="UniProtKB-KW"/>
</dbReference>
<keyword evidence="10" id="KW-0677">Repeat</keyword>
<dbReference type="GO" id="GO:0005813">
    <property type="term" value="C:centrosome"/>
    <property type="evidence" value="ECO:0007669"/>
    <property type="project" value="UniProtKB-SubCell"/>
</dbReference>
<feature type="binding site" evidence="20">
    <location>
        <position position="73"/>
    </location>
    <ligand>
        <name>ATP</name>
        <dbReference type="ChEBI" id="CHEBI:30616"/>
    </ligand>
</feature>
<keyword evidence="5" id="KW-0963">Cytoplasm</keyword>
<evidence type="ECO:0000256" key="9">
    <source>
        <dbReference type="ARBA" id="ARBA00022679"/>
    </source>
</evidence>
<dbReference type="PANTHER" id="PTHR24345:SF93">
    <property type="entry name" value="SERINE_THREONINE-PROTEIN KINASE PLK1"/>
    <property type="match status" value="1"/>
</dbReference>
<dbReference type="PROSITE" id="PS50011">
    <property type="entry name" value="PROTEIN_KINASE_DOM"/>
    <property type="match status" value="1"/>
</dbReference>
<feature type="domain" description="POLO box" evidence="24">
    <location>
        <begin position="486"/>
        <end position="568"/>
    </location>
</feature>
<dbReference type="InterPro" id="IPR033695">
    <property type="entry name" value="POLO_box_2"/>
</dbReference>
<dbReference type="Proteomes" id="UP000694546">
    <property type="component" value="Chromosome 3"/>
</dbReference>
<dbReference type="GeneTree" id="ENSGT00940000166918"/>
<keyword evidence="11 20" id="KW-0547">Nucleotide-binding</keyword>
<dbReference type="GO" id="GO:0030496">
    <property type="term" value="C:midbody"/>
    <property type="evidence" value="ECO:0007669"/>
    <property type="project" value="UniProtKB-SubCell"/>
</dbReference>
<dbReference type="Ensembl" id="ENSGMOT00000061436.1">
    <property type="protein sequence ID" value="ENSGMOP00000043351.1"/>
    <property type="gene ID" value="ENSGMOG00000017959.2"/>
</dbReference>
<sequence length="575" mass="65325">MSAATAKPTSHVDPISAPPKEIPDVLVDSRSKKKYSRGRFLGKGGFAKCYEITDMDTNEVFAGKIVPKSMIMKPHQREKMTSEITIHQSLDHANVVGFRGFFEDEDFVFVVLELCRRRSLLELHKRRKAITEPEARYYMMQLLKGCQYLHDNRIIHRDLKLGNIFLNDEMDVKIGDFGLATKIEYDGERKKTLCGTPNYIAPEVLCKKGHSFEVDVWSLGCILYTLLVGKPPFETSCLKETYSRIKKNSYAVPWHVNPAATSLIKRMLNADPALRPTIAELQTDEFFTGGYCPLRLPTTCLTVPPRFSIAPSQAQELSQRRPLSALDNKGRDSGRGKSGVSDGDAEVCHLTDMLAQINHLLVAKPFEKAVIRQEEADDPACIPVFWISKWVDYSDKYGLGYQLCDNSVGVLFNDYTRLMMYADGDSLQYIDKAVVESFLNVRSYPPGLSKKITLLKYFRNYMSEHLLKAGANMARRDGDELARLPYLSYWFRTRSAIVLHLTNGTVQINFFQDHTKLILCPLMGAVTYIDEKREFHTYKLSLLEEFGCTKELASRIRYAKVMVEKILANKSASAH</sequence>
<evidence type="ECO:0000256" key="1">
    <source>
        <dbReference type="ARBA" id="ARBA00004123"/>
    </source>
</evidence>
<dbReference type="PROSITE" id="PS00107">
    <property type="entry name" value="PROTEIN_KINASE_ATP"/>
    <property type="match status" value="1"/>
</dbReference>
<keyword evidence="16" id="KW-0539">Nucleus</keyword>
<dbReference type="FunFam" id="3.30.200.20:FF:000284">
    <property type="entry name" value="Serine/threonine-protein kinase PLK"/>
    <property type="match status" value="1"/>
</dbReference>
<comment type="catalytic activity">
    <reaction evidence="19">
        <text>L-seryl-[protein] + ATP = O-phospho-L-seryl-[protein] + ADP + H(+)</text>
        <dbReference type="Rhea" id="RHEA:17989"/>
        <dbReference type="Rhea" id="RHEA-COMP:9863"/>
        <dbReference type="Rhea" id="RHEA-COMP:11604"/>
        <dbReference type="ChEBI" id="CHEBI:15378"/>
        <dbReference type="ChEBI" id="CHEBI:29999"/>
        <dbReference type="ChEBI" id="CHEBI:30616"/>
        <dbReference type="ChEBI" id="CHEBI:83421"/>
        <dbReference type="ChEBI" id="CHEBI:456216"/>
        <dbReference type="EC" id="2.7.11.21"/>
    </reaction>
</comment>
<evidence type="ECO:0000256" key="4">
    <source>
        <dbReference type="ARBA" id="ARBA00004300"/>
    </source>
</evidence>
<dbReference type="InterPro" id="IPR008271">
    <property type="entry name" value="Ser/Thr_kinase_AS"/>
</dbReference>
<dbReference type="SUPFAM" id="SSF56112">
    <property type="entry name" value="Protein kinase-like (PK-like)"/>
    <property type="match status" value="1"/>
</dbReference>
<evidence type="ECO:0000256" key="20">
    <source>
        <dbReference type="PROSITE-ProRule" id="PRU10141"/>
    </source>
</evidence>
<feature type="region of interest" description="Disordered" evidence="22">
    <location>
        <begin position="1"/>
        <end position="21"/>
    </location>
</feature>
<evidence type="ECO:0000259" key="23">
    <source>
        <dbReference type="PROSITE" id="PS50011"/>
    </source>
</evidence>
<evidence type="ECO:0000256" key="13">
    <source>
        <dbReference type="ARBA" id="ARBA00022777"/>
    </source>
</evidence>
<evidence type="ECO:0000313" key="25">
    <source>
        <dbReference type="Ensembl" id="ENSGMOP00000043351.1"/>
    </source>
</evidence>
<dbReference type="CDD" id="cd13117">
    <property type="entry name" value="POLO_box_2"/>
    <property type="match status" value="1"/>
</dbReference>
<name>A0A8C5B843_GADMO</name>
<feature type="region of interest" description="Disordered" evidence="22">
    <location>
        <begin position="313"/>
        <end position="342"/>
    </location>
</feature>
<dbReference type="GO" id="GO:0004674">
    <property type="term" value="F:protein serine/threonine kinase activity"/>
    <property type="evidence" value="ECO:0007669"/>
    <property type="project" value="UniProtKB-KW"/>
</dbReference>
<dbReference type="CDD" id="cd13118">
    <property type="entry name" value="POLO_box_1"/>
    <property type="match status" value="1"/>
</dbReference>
<evidence type="ECO:0000256" key="10">
    <source>
        <dbReference type="ARBA" id="ARBA00022737"/>
    </source>
</evidence>
<reference evidence="25" key="1">
    <citation type="submission" date="2025-08" db="UniProtKB">
        <authorList>
            <consortium name="Ensembl"/>
        </authorList>
    </citation>
    <scope>IDENTIFICATION</scope>
</reference>
<evidence type="ECO:0000256" key="3">
    <source>
        <dbReference type="ARBA" id="ARBA00004214"/>
    </source>
</evidence>
<evidence type="ECO:0000256" key="7">
    <source>
        <dbReference type="ARBA" id="ARBA00022553"/>
    </source>
</evidence>
<dbReference type="PROSITE" id="PS00108">
    <property type="entry name" value="PROTEIN_KINASE_ST"/>
    <property type="match status" value="1"/>
</dbReference>
<evidence type="ECO:0000256" key="16">
    <source>
        <dbReference type="ARBA" id="ARBA00023242"/>
    </source>
</evidence>
<dbReference type="GO" id="GO:0000922">
    <property type="term" value="C:spindle pole"/>
    <property type="evidence" value="ECO:0007669"/>
    <property type="project" value="TreeGrafter"/>
</dbReference>
<evidence type="ECO:0000256" key="19">
    <source>
        <dbReference type="ARBA" id="ARBA00048347"/>
    </source>
</evidence>
<keyword evidence="17" id="KW-0131">Cell cycle</keyword>
<keyword evidence="9 21" id="KW-0808">Transferase</keyword>
<dbReference type="InterPro" id="IPR000719">
    <property type="entry name" value="Prot_kinase_dom"/>
</dbReference>
<dbReference type="AlphaFoldDB" id="A0A8C5B843"/>
<dbReference type="InterPro" id="IPR033701">
    <property type="entry name" value="POLO_box_1"/>
</dbReference>
<feature type="domain" description="POLO box" evidence="24">
    <location>
        <begin position="386"/>
        <end position="464"/>
    </location>
</feature>
<accession>A0A8C5B843</accession>
<evidence type="ECO:0000256" key="11">
    <source>
        <dbReference type="ARBA" id="ARBA00022741"/>
    </source>
</evidence>
<keyword evidence="15" id="KW-0206">Cytoskeleton</keyword>
<keyword evidence="7" id="KW-0597">Phosphoprotein</keyword>
<evidence type="ECO:0000256" key="14">
    <source>
        <dbReference type="ARBA" id="ARBA00022840"/>
    </source>
</evidence>
<dbReference type="PANTHER" id="PTHR24345">
    <property type="entry name" value="SERINE/THREONINE-PROTEIN KINASE PLK"/>
    <property type="match status" value="1"/>
</dbReference>
<dbReference type="FunFam" id="1.10.510.10:FF:000727">
    <property type="entry name" value="Serine/threonine-protein kinase PLK"/>
    <property type="match status" value="1"/>
</dbReference>
<reference evidence="25" key="2">
    <citation type="submission" date="2025-09" db="UniProtKB">
        <authorList>
            <consortium name="Ensembl"/>
        </authorList>
    </citation>
    <scope>IDENTIFICATION</scope>
</reference>
<comment type="catalytic activity">
    <reaction evidence="18 21">
        <text>L-threonyl-[protein] + ATP = O-phospho-L-threonyl-[protein] + ADP + H(+)</text>
        <dbReference type="Rhea" id="RHEA:46608"/>
        <dbReference type="Rhea" id="RHEA-COMP:11060"/>
        <dbReference type="Rhea" id="RHEA-COMP:11605"/>
        <dbReference type="ChEBI" id="CHEBI:15378"/>
        <dbReference type="ChEBI" id="CHEBI:30013"/>
        <dbReference type="ChEBI" id="CHEBI:30616"/>
        <dbReference type="ChEBI" id="CHEBI:61977"/>
        <dbReference type="ChEBI" id="CHEBI:456216"/>
        <dbReference type="EC" id="2.7.11.21"/>
    </reaction>
</comment>
<evidence type="ECO:0000256" key="21">
    <source>
        <dbReference type="RuleBase" id="RU361162"/>
    </source>
</evidence>
<organism evidence="25 26">
    <name type="scientific">Gadus morhua</name>
    <name type="common">Atlantic cod</name>
    <dbReference type="NCBI Taxonomy" id="8049"/>
    <lineage>
        <taxon>Eukaryota</taxon>
        <taxon>Metazoa</taxon>
        <taxon>Chordata</taxon>
        <taxon>Craniata</taxon>
        <taxon>Vertebrata</taxon>
        <taxon>Euteleostomi</taxon>
        <taxon>Actinopterygii</taxon>
        <taxon>Neopterygii</taxon>
        <taxon>Teleostei</taxon>
        <taxon>Neoteleostei</taxon>
        <taxon>Acanthomorphata</taxon>
        <taxon>Zeiogadaria</taxon>
        <taxon>Gadariae</taxon>
        <taxon>Gadiformes</taxon>
        <taxon>Gadoidei</taxon>
        <taxon>Gadidae</taxon>
        <taxon>Gadus</taxon>
    </lineage>
</organism>
<keyword evidence="6 21" id="KW-0723">Serine/threonine-protein kinase</keyword>
<dbReference type="GO" id="GO:0000776">
    <property type="term" value="C:kinetochore"/>
    <property type="evidence" value="ECO:0007669"/>
    <property type="project" value="TreeGrafter"/>
</dbReference>
<keyword evidence="12" id="KW-0498">Mitosis</keyword>
<dbReference type="GO" id="GO:0005737">
    <property type="term" value="C:cytoplasm"/>
    <property type="evidence" value="ECO:0007669"/>
    <property type="project" value="TreeGrafter"/>
</dbReference>
<keyword evidence="14 20" id="KW-0067">ATP-binding</keyword>
<evidence type="ECO:0000256" key="2">
    <source>
        <dbReference type="ARBA" id="ARBA00004186"/>
    </source>
</evidence>
<dbReference type="SMART" id="SM00220">
    <property type="entry name" value="S_TKc"/>
    <property type="match status" value="1"/>
</dbReference>
<evidence type="ECO:0000259" key="24">
    <source>
        <dbReference type="PROSITE" id="PS50078"/>
    </source>
</evidence>
<proteinExistence type="inferred from homology"/>
<evidence type="ECO:0000256" key="17">
    <source>
        <dbReference type="ARBA" id="ARBA00023306"/>
    </source>
</evidence>